<dbReference type="InterPro" id="IPR025436">
    <property type="entry name" value="DUF4179"/>
</dbReference>
<gene>
    <name evidence="3" type="ORF">BVG16_26295</name>
</gene>
<dbReference type="STRING" id="1324314.BVG16_26295"/>
<feature type="domain" description="DUF4179" evidence="2">
    <location>
        <begin position="49"/>
        <end position="128"/>
    </location>
</feature>
<evidence type="ECO:0000256" key="1">
    <source>
        <dbReference type="SAM" id="Phobius"/>
    </source>
</evidence>
<accession>A0A1T2X255</accession>
<name>A0A1T2X255_9BACL</name>
<proteinExistence type="predicted"/>
<keyword evidence="1" id="KW-0472">Membrane</keyword>
<comment type="caution">
    <text evidence="3">The sequence shown here is derived from an EMBL/GenBank/DDBJ whole genome shotgun (WGS) entry which is preliminary data.</text>
</comment>
<evidence type="ECO:0000313" key="4">
    <source>
        <dbReference type="Proteomes" id="UP000190188"/>
    </source>
</evidence>
<sequence length="470" mass="53472">MDHPIRQSKSCYEEELLNLPVFKQKLADRMDIEKIERPILHTATSLRPRWITAVTAIAALCLITFVYPTVAEYFNSFQNDRFDPGITTAVANGYSQKIDQSVTDQGITLHVADILIDSMRLVVSYEVEQNGERSPDILYGAYALTDLDGNKISGSSLIGTGFDKDQSFGYFQLNLPSTEEQQLLLHVDIHKIQTYWNPEPHGTEHVTSGNWNLTIPIDLSQSKEATRGFAVEEDYTSPSGDILTLQQFTFAPSMIRFQIDSKNPFISDFGYEIKDERGDTVLYYDPLNNIKLWTWLSFQSMVDPKNQEITQYFSNIAPLPAGQRYTLEINGVWRVEPINFAIPLDSAATEQKPILGAYQDSGFAITKFEMTPDSSDQTFTVTVDLHGDKLPYSWNLAWKLEDEHGTRYAITYPESKTGLPFSFNNDRSYKIDETLVFKDIPSGQKSLKLILENFPHHEALNWKIPFTVPK</sequence>
<protein>
    <recommendedName>
        <fullName evidence="2">DUF4179 domain-containing protein</fullName>
    </recommendedName>
</protein>
<keyword evidence="1" id="KW-1133">Transmembrane helix</keyword>
<dbReference type="AlphaFoldDB" id="A0A1T2X255"/>
<dbReference type="Gene3D" id="2.60.40.1630">
    <property type="entry name" value="bacillus anthracis domain"/>
    <property type="match status" value="1"/>
</dbReference>
<keyword evidence="4" id="KW-1185">Reference proteome</keyword>
<dbReference type="EMBL" id="MSZX01000013">
    <property type="protein sequence ID" value="OPA73954.1"/>
    <property type="molecule type" value="Genomic_DNA"/>
</dbReference>
<keyword evidence="1" id="KW-0812">Transmembrane</keyword>
<dbReference type="RefSeq" id="WP_158081805.1">
    <property type="nucleotide sequence ID" value="NZ_MSZX01000013.1"/>
</dbReference>
<dbReference type="Proteomes" id="UP000190188">
    <property type="component" value="Unassembled WGS sequence"/>
</dbReference>
<organism evidence="3 4">
    <name type="scientific">Paenibacillus selenitireducens</name>
    <dbReference type="NCBI Taxonomy" id="1324314"/>
    <lineage>
        <taxon>Bacteria</taxon>
        <taxon>Bacillati</taxon>
        <taxon>Bacillota</taxon>
        <taxon>Bacilli</taxon>
        <taxon>Bacillales</taxon>
        <taxon>Paenibacillaceae</taxon>
        <taxon>Paenibacillus</taxon>
    </lineage>
</organism>
<dbReference type="Pfam" id="PF13786">
    <property type="entry name" value="DUF4179"/>
    <property type="match status" value="1"/>
</dbReference>
<evidence type="ECO:0000313" key="3">
    <source>
        <dbReference type="EMBL" id="OPA73954.1"/>
    </source>
</evidence>
<reference evidence="3 4" key="1">
    <citation type="submission" date="2017-01" db="EMBL/GenBank/DDBJ databases">
        <title>Genome analysis of Paenibacillus selenitrireducens ES3-24.</title>
        <authorList>
            <person name="Xu D."/>
            <person name="Yao R."/>
            <person name="Zheng S."/>
        </authorList>
    </citation>
    <scope>NUCLEOTIDE SEQUENCE [LARGE SCALE GENOMIC DNA]</scope>
    <source>
        <strain evidence="3 4">ES3-24</strain>
    </source>
</reference>
<evidence type="ECO:0000259" key="2">
    <source>
        <dbReference type="Pfam" id="PF13786"/>
    </source>
</evidence>
<dbReference type="OrthoDB" id="2460662at2"/>
<feature type="transmembrane region" description="Helical" evidence="1">
    <location>
        <begin position="50"/>
        <end position="70"/>
    </location>
</feature>